<dbReference type="PANTHER" id="PTHR46696:SF1">
    <property type="entry name" value="CYTOCHROME P450 YJIB-RELATED"/>
    <property type="match status" value="1"/>
</dbReference>
<dbReference type="Gene3D" id="1.10.630.10">
    <property type="entry name" value="Cytochrome P450"/>
    <property type="match status" value="1"/>
</dbReference>
<dbReference type="EMBL" id="MUMY01000008">
    <property type="protein sequence ID" value="ONM48607.1"/>
    <property type="molecule type" value="Genomic_DNA"/>
</dbReference>
<dbReference type="SUPFAM" id="SSF48264">
    <property type="entry name" value="Cytochrome P450"/>
    <property type="match status" value="1"/>
</dbReference>
<evidence type="ECO:0000256" key="4">
    <source>
        <dbReference type="ARBA" id="ARBA00023002"/>
    </source>
</evidence>
<dbReference type="CDD" id="cd20623">
    <property type="entry name" value="CYP_unk"/>
    <property type="match status" value="1"/>
</dbReference>
<evidence type="ECO:0000256" key="7">
    <source>
        <dbReference type="SAM" id="MobiDB-lite"/>
    </source>
</evidence>
<dbReference type="AlphaFoldDB" id="A0A1W0BLE6"/>
<evidence type="ECO:0000256" key="3">
    <source>
        <dbReference type="ARBA" id="ARBA00022723"/>
    </source>
</evidence>
<evidence type="ECO:0000256" key="6">
    <source>
        <dbReference type="ARBA" id="ARBA00023033"/>
    </source>
</evidence>
<dbReference type="PROSITE" id="PS00086">
    <property type="entry name" value="CYTOCHROME_P450"/>
    <property type="match status" value="1"/>
</dbReference>
<organism evidence="8 9">
    <name type="scientific">Nocardia donostiensis</name>
    <dbReference type="NCBI Taxonomy" id="1538463"/>
    <lineage>
        <taxon>Bacteria</taxon>
        <taxon>Bacillati</taxon>
        <taxon>Actinomycetota</taxon>
        <taxon>Actinomycetes</taxon>
        <taxon>Mycobacteriales</taxon>
        <taxon>Nocardiaceae</taxon>
        <taxon>Nocardia</taxon>
    </lineage>
</organism>
<dbReference type="InterPro" id="IPR036396">
    <property type="entry name" value="Cyt_P450_sf"/>
</dbReference>
<evidence type="ECO:0000256" key="5">
    <source>
        <dbReference type="ARBA" id="ARBA00023004"/>
    </source>
</evidence>
<evidence type="ECO:0000313" key="8">
    <source>
        <dbReference type="EMBL" id="ONM48607.1"/>
    </source>
</evidence>
<keyword evidence="3" id="KW-0479">Metal-binding</keyword>
<keyword evidence="9" id="KW-1185">Reference proteome</keyword>
<comment type="caution">
    <text evidence="8">The sequence shown here is derived from an EMBL/GenBank/DDBJ whole genome shotgun (WGS) entry which is preliminary data.</text>
</comment>
<accession>A0A1W0BLE6</accession>
<evidence type="ECO:0000313" key="9">
    <source>
        <dbReference type="Proteomes" id="UP000188836"/>
    </source>
</evidence>
<dbReference type="PANTHER" id="PTHR46696">
    <property type="entry name" value="P450, PUTATIVE (EUROFUNG)-RELATED"/>
    <property type="match status" value="1"/>
</dbReference>
<dbReference type="PRINTS" id="PR00359">
    <property type="entry name" value="BP450"/>
</dbReference>
<proteinExistence type="inferred from homology"/>
<keyword evidence="6" id="KW-0503">Monooxygenase</keyword>
<dbReference type="GO" id="GO:0004497">
    <property type="term" value="F:monooxygenase activity"/>
    <property type="evidence" value="ECO:0007669"/>
    <property type="project" value="UniProtKB-KW"/>
</dbReference>
<dbReference type="InterPro" id="IPR002397">
    <property type="entry name" value="Cyt_P450_B"/>
</dbReference>
<name>A0A1W0BLE6_9NOCA</name>
<feature type="region of interest" description="Disordered" evidence="7">
    <location>
        <begin position="9"/>
        <end position="28"/>
    </location>
</feature>
<comment type="similarity">
    <text evidence="1">Belongs to the cytochrome P450 family.</text>
</comment>
<dbReference type="GO" id="GO:0016705">
    <property type="term" value="F:oxidoreductase activity, acting on paired donors, with incorporation or reduction of molecular oxygen"/>
    <property type="evidence" value="ECO:0007669"/>
    <property type="project" value="InterPro"/>
</dbReference>
<protein>
    <submittedName>
        <fullName evidence="8">Cytochrome</fullName>
    </submittedName>
</protein>
<keyword evidence="2" id="KW-0349">Heme</keyword>
<evidence type="ECO:0000256" key="1">
    <source>
        <dbReference type="ARBA" id="ARBA00010617"/>
    </source>
</evidence>
<dbReference type="Proteomes" id="UP000188836">
    <property type="component" value="Unassembled WGS sequence"/>
</dbReference>
<keyword evidence="4" id="KW-0560">Oxidoreductase</keyword>
<dbReference type="InterPro" id="IPR017972">
    <property type="entry name" value="Cyt_P450_CS"/>
</dbReference>
<dbReference type="GO" id="GO:0020037">
    <property type="term" value="F:heme binding"/>
    <property type="evidence" value="ECO:0007669"/>
    <property type="project" value="InterPro"/>
</dbReference>
<evidence type="ECO:0000256" key="2">
    <source>
        <dbReference type="ARBA" id="ARBA00022617"/>
    </source>
</evidence>
<keyword evidence="5" id="KW-0408">Iron</keyword>
<reference evidence="8 9" key="1">
    <citation type="journal article" date="2016" name="Antonie Van Leeuwenhoek">
        <title>Nocardia donostiensis sp. nov., isolated from human respiratory specimens.</title>
        <authorList>
            <person name="Ercibengoa M."/>
            <person name="Bell M."/>
            <person name="Marimon J.M."/>
            <person name="Humrighouse B."/>
            <person name="Klenk H.P."/>
            <person name="Potter G."/>
            <person name="Perez-Trallero E."/>
        </authorList>
    </citation>
    <scope>NUCLEOTIDE SEQUENCE [LARGE SCALE GENOMIC DNA]</scope>
    <source>
        <strain evidence="8 9">X1655</strain>
    </source>
</reference>
<dbReference type="STRING" id="1538463.B0T36_03845"/>
<dbReference type="GO" id="GO:0005506">
    <property type="term" value="F:iron ion binding"/>
    <property type="evidence" value="ECO:0007669"/>
    <property type="project" value="InterPro"/>
</dbReference>
<gene>
    <name evidence="8" type="ORF">B0T46_11165</name>
</gene>
<sequence>MECSVAIFQSPELSQPSPPGCPVAHTSPAGADGPRFAIYTEEFAADPHRFYRDMREQFGSMAPVEIAPGIPATLVTGYRTALRILNDPEHFPADPRIWQKDVPSDCPVLPMLEWRPNALRTAGAEHRRYRTANSAAINGIDLHAMHAVVEQIAIPLINSFCGDGHADLLAQYAYPLGFEALNTMLGCDPDTGSKVASGMAALFSGVDADKGNELMSTALLEHTRRKRDEPGDDITSRLIAHETELSDEEMVHQLVTLYGAGIEPQMNLVTNTLLLMLTDDRFAANVLDGSLSTRDALDEVLYTDPPIANYCMTYPRQPILIDNVWLPAHQPVLISIMACNNDPEIHSGQFADNRSHLAWSTGPHTCPARHLAYLVAQDAIDQLLDALPDMELAVPADQLQWRPGPFNRSLAALPVKFPESPPLHI</sequence>